<evidence type="ECO:0000313" key="2">
    <source>
        <dbReference type="Proteomes" id="UP000093962"/>
    </source>
</evidence>
<protein>
    <submittedName>
        <fullName evidence="1">Uncharacterized protein</fullName>
    </submittedName>
</protein>
<organism evidence="1 2">
    <name type="scientific">Mycolicibacterium mucogenicum</name>
    <name type="common">Mycobacterium mucogenicum</name>
    <dbReference type="NCBI Taxonomy" id="56689"/>
    <lineage>
        <taxon>Bacteria</taxon>
        <taxon>Bacillati</taxon>
        <taxon>Actinomycetota</taxon>
        <taxon>Actinomycetes</taxon>
        <taxon>Mycobacteriales</taxon>
        <taxon>Mycobacteriaceae</taxon>
        <taxon>Mycolicibacterium</taxon>
    </lineage>
</organism>
<sequence>MRSGRYGQHAWLWLGAIAILGVAELVTIVDSRDCTSSAVSPSKGPTTATIRLPDQDLSKGVERYTPVTLPHQRFRIDINMRLPAIMVATGPKLPQTRKLPASDGHFDIIELHLRRYAALGKSPRLLRRVDGMMAPWPS</sequence>
<comment type="caution">
    <text evidence="1">The sequence shown here is derived from an EMBL/GenBank/DDBJ whole genome shotgun (WGS) entry which is preliminary data.</text>
</comment>
<accession>A0A1A0MUT7</accession>
<name>A0A1A0MUT7_MYCMU</name>
<dbReference type="AlphaFoldDB" id="A0A1A0MUT7"/>
<proteinExistence type="predicted"/>
<dbReference type="Proteomes" id="UP000093962">
    <property type="component" value="Unassembled WGS sequence"/>
</dbReference>
<gene>
    <name evidence="1" type="ORF">A5642_15250</name>
</gene>
<dbReference type="EMBL" id="LZSF01000087">
    <property type="protein sequence ID" value="OBA89279.1"/>
    <property type="molecule type" value="Genomic_DNA"/>
</dbReference>
<reference evidence="1 2" key="1">
    <citation type="submission" date="2016-06" db="EMBL/GenBank/DDBJ databases">
        <authorList>
            <person name="Kjaerup R.B."/>
            <person name="Dalgaard T.S."/>
            <person name="Juul-Madsen H.R."/>
        </authorList>
    </citation>
    <scope>NUCLEOTIDE SEQUENCE [LARGE SCALE GENOMIC DNA]</scope>
    <source>
        <strain evidence="1 2">1199456.5</strain>
    </source>
</reference>
<evidence type="ECO:0000313" key="1">
    <source>
        <dbReference type="EMBL" id="OBA89279.1"/>
    </source>
</evidence>